<dbReference type="EMBL" id="CP007128">
    <property type="protein sequence ID" value="AHG90170.1"/>
    <property type="molecule type" value="Genomic_DNA"/>
</dbReference>
<dbReference type="Proteomes" id="UP000019151">
    <property type="component" value="Chromosome"/>
</dbReference>
<feature type="chain" id="PRO_5004794254" evidence="12">
    <location>
        <begin position="24"/>
        <end position="1033"/>
    </location>
</feature>
<dbReference type="InterPro" id="IPR036942">
    <property type="entry name" value="Beta-barrel_TonB_sf"/>
</dbReference>
<dbReference type="PANTHER" id="PTHR30069">
    <property type="entry name" value="TONB-DEPENDENT OUTER MEMBRANE RECEPTOR"/>
    <property type="match status" value="1"/>
</dbReference>
<keyword evidence="16" id="KW-1185">Reference proteome</keyword>
<dbReference type="InterPro" id="IPR023996">
    <property type="entry name" value="TonB-dep_OMP_SusC/RagA"/>
</dbReference>
<dbReference type="STRING" id="861299.J421_2633"/>
<dbReference type="Gene3D" id="2.170.130.10">
    <property type="entry name" value="TonB-dependent receptor, plug domain"/>
    <property type="match status" value="1"/>
</dbReference>
<keyword evidence="2 10" id="KW-0813">Transport</keyword>
<evidence type="ECO:0000256" key="2">
    <source>
        <dbReference type="ARBA" id="ARBA00022448"/>
    </source>
</evidence>
<dbReference type="InterPro" id="IPR039426">
    <property type="entry name" value="TonB-dep_rcpt-like"/>
</dbReference>
<keyword evidence="8" id="KW-0675">Receptor</keyword>
<keyword evidence="6 11" id="KW-0798">TonB box</keyword>
<dbReference type="SUPFAM" id="SSF56935">
    <property type="entry name" value="Porins"/>
    <property type="match status" value="1"/>
</dbReference>
<evidence type="ECO:0000313" key="15">
    <source>
        <dbReference type="EMBL" id="AHG90170.1"/>
    </source>
</evidence>
<evidence type="ECO:0000259" key="14">
    <source>
        <dbReference type="Pfam" id="PF07715"/>
    </source>
</evidence>
<dbReference type="KEGG" id="gba:J421_2633"/>
<dbReference type="InterPro" id="IPR013784">
    <property type="entry name" value="Carb-bd-like_fold"/>
</dbReference>
<evidence type="ECO:0000256" key="6">
    <source>
        <dbReference type="ARBA" id="ARBA00023077"/>
    </source>
</evidence>
<feature type="domain" description="TonB-dependent receptor plug" evidence="14">
    <location>
        <begin position="146"/>
        <end position="249"/>
    </location>
</feature>
<dbReference type="GO" id="GO:0009279">
    <property type="term" value="C:cell outer membrane"/>
    <property type="evidence" value="ECO:0007669"/>
    <property type="project" value="UniProtKB-SubCell"/>
</dbReference>
<evidence type="ECO:0000256" key="11">
    <source>
        <dbReference type="RuleBase" id="RU003357"/>
    </source>
</evidence>
<dbReference type="PATRIC" id="fig|861299.3.peg.2681"/>
<reference evidence="15 16" key="1">
    <citation type="journal article" date="2014" name="Genome Announc.">
        <title>Genome Sequence and Methylome of Soil Bacterium Gemmatirosa kalamazoonensis KBS708T, a Member of the Rarely Cultivated Gemmatimonadetes Phylum.</title>
        <authorList>
            <person name="Debruyn J.M."/>
            <person name="Radosevich M."/>
            <person name="Wommack K.E."/>
            <person name="Polson S.W."/>
            <person name="Hauser L.J."/>
            <person name="Fawaz M.N."/>
            <person name="Korlach J."/>
            <person name="Tsai Y.C."/>
        </authorList>
    </citation>
    <scope>NUCLEOTIDE SEQUENCE [LARGE SCALE GENOMIC DNA]</scope>
    <source>
        <strain evidence="15 16">KBS708</strain>
    </source>
</reference>
<dbReference type="Gene3D" id="2.40.170.20">
    <property type="entry name" value="TonB-dependent receptor, beta-barrel domain"/>
    <property type="match status" value="1"/>
</dbReference>
<dbReference type="PROSITE" id="PS52016">
    <property type="entry name" value="TONB_DEPENDENT_REC_3"/>
    <property type="match status" value="1"/>
</dbReference>
<dbReference type="PANTHER" id="PTHR30069:SF29">
    <property type="entry name" value="HEMOGLOBIN AND HEMOGLOBIN-HAPTOGLOBIN-BINDING PROTEIN 1-RELATED"/>
    <property type="match status" value="1"/>
</dbReference>
<dbReference type="HOGENOM" id="CLU_004317_2_1_0"/>
<dbReference type="InterPro" id="IPR012910">
    <property type="entry name" value="Plug_dom"/>
</dbReference>
<evidence type="ECO:0000256" key="9">
    <source>
        <dbReference type="ARBA" id="ARBA00023237"/>
    </source>
</evidence>
<dbReference type="GO" id="GO:0044718">
    <property type="term" value="P:siderophore transmembrane transport"/>
    <property type="evidence" value="ECO:0007669"/>
    <property type="project" value="TreeGrafter"/>
</dbReference>
<keyword evidence="3 10" id="KW-1134">Transmembrane beta strand</keyword>
<organism evidence="15 16">
    <name type="scientific">Gemmatirosa kalamazoonensis</name>
    <dbReference type="NCBI Taxonomy" id="861299"/>
    <lineage>
        <taxon>Bacteria</taxon>
        <taxon>Pseudomonadati</taxon>
        <taxon>Gemmatimonadota</taxon>
        <taxon>Gemmatimonadia</taxon>
        <taxon>Gemmatimonadales</taxon>
        <taxon>Gemmatimonadaceae</taxon>
        <taxon>Gemmatirosa</taxon>
    </lineage>
</organism>
<evidence type="ECO:0000256" key="12">
    <source>
        <dbReference type="SAM" id="SignalP"/>
    </source>
</evidence>
<comment type="similarity">
    <text evidence="10 11">Belongs to the TonB-dependent receptor family.</text>
</comment>
<accession>W0RIK3</accession>
<dbReference type="SUPFAM" id="SSF49452">
    <property type="entry name" value="Starch-binding domain-like"/>
    <property type="match status" value="1"/>
</dbReference>
<name>W0RIK3_9BACT</name>
<proteinExistence type="inferred from homology"/>
<dbReference type="OrthoDB" id="9768177at2"/>
<evidence type="ECO:0000256" key="10">
    <source>
        <dbReference type="PROSITE-ProRule" id="PRU01360"/>
    </source>
</evidence>
<evidence type="ECO:0000256" key="7">
    <source>
        <dbReference type="ARBA" id="ARBA00023136"/>
    </source>
</evidence>
<protein>
    <submittedName>
        <fullName evidence="15">TonB-dependent outer membrane protein, SusC/RagA</fullName>
    </submittedName>
</protein>
<feature type="signal peptide" evidence="12">
    <location>
        <begin position="1"/>
        <end position="23"/>
    </location>
</feature>
<evidence type="ECO:0000256" key="5">
    <source>
        <dbReference type="ARBA" id="ARBA00022729"/>
    </source>
</evidence>
<evidence type="ECO:0000313" key="16">
    <source>
        <dbReference type="Proteomes" id="UP000019151"/>
    </source>
</evidence>
<evidence type="ECO:0000256" key="4">
    <source>
        <dbReference type="ARBA" id="ARBA00022692"/>
    </source>
</evidence>
<evidence type="ECO:0000256" key="8">
    <source>
        <dbReference type="ARBA" id="ARBA00023170"/>
    </source>
</evidence>
<dbReference type="GO" id="GO:0030246">
    <property type="term" value="F:carbohydrate binding"/>
    <property type="evidence" value="ECO:0007669"/>
    <property type="project" value="InterPro"/>
</dbReference>
<comment type="subcellular location">
    <subcellularLocation>
        <location evidence="1 10">Cell outer membrane</location>
        <topology evidence="1 10">Multi-pass membrane protein</topology>
    </subcellularLocation>
</comment>
<dbReference type="InterPro" id="IPR037066">
    <property type="entry name" value="Plug_dom_sf"/>
</dbReference>
<evidence type="ECO:0000256" key="1">
    <source>
        <dbReference type="ARBA" id="ARBA00004571"/>
    </source>
</evidence>
<dbReference type="NCBIfam" id="TIGR04057">
    <property type="entry name" value="SusC_RagA_signa"/>
    <property type="match status" value="1"/>
</dbReference>
<dbReference type="GO" id="GO:0015344">
    <property type="term" value="F:siderophore uptake transmembrane transporter activity"/>
    <property type="evidence" value="ECO:0007669"/>
    <property type="project" value="TreeGrafter"/>
</dbReference>
<keyword evidence="9 10" id="KW-0998">Cell outer membrane</keyword>
<dbReference type="Pfam" id="PF07715">
    <property type="entry name" value="Plug"/>
    <property type="match status" value="1"/>
</dbReference>
<keyword evidence="4 10" id="KW-0812">Transmembrane</keyword>
<evidence type="ECO:0000256" key="3">
    <source>
        <dbReference type="ARBA" id="ARBA00022452"/>
    </source>
</evidence>
<dbReference type="Gene3D" id="2.60.40.1120">
    <property type="entry name" value="Carboxypeptidase-like, regulatory domain"/>
    <property type="match status" value="1"/>
</dbReference>
<dbReference type="InterPro" id="IPR023997">
    <property type="entry name" value="TonB-dep_OMP_SusC/RagA_CS"/>
</dbReference>
<dbReference type="Pfam" id="PF00593">
    <property type="entry name" value="TonB_dep_Rec_b-barrel"/>
    <property type="match status" value="1"/>
</dbReference>
<dbReference type="NCBIfam" id="TIGR04056">
    <property type="entry name" value="OMP_RagA_SusC"/>
    <property type="match status" value="1"/>
</dbReference>
<dbReference type="InParanoid" id="W0RIK3"/>
<dbReference type="InterPro" id="IPR000531">
    <property type="entry name" value="Beta-barrel_TonB"/>
</dbReference>
<keyword evidence="5 12" id="KW-0732">Signal</keyword>
<feature type="domain" description="TonB-dependent receptor-like beta-barrel" evidence="13">
    <location>
        <begin position="466"/>
        <end position="825"/>
    </location>
</feature>
<dbReference type="eggNOG" id="COG4771">
    <property type="taxonomic scope" value="Bacteria"/>
</dbReference>
<keyword evidence="7 10" id="KW-0472">Membrane</keyword>
<sequence length="1033" mass="110154">MRYASRGMLAGVLIAASAVTLGAQQQTGIVAGRVTERGSNAPLVAAQVMIVGTTRGTVTGEDGRYRLTGVPAGSAQLRVLRIGYRAVTQPITVTAGQTTTADVQLDASAVSLDQMVVSATGATERKRENGNDVGVIKPGDKVSIAATPTLSAVLTGKTAGLTVTQGAGSPGASSRIRIRGSNSVSLSNEPLLIIDGVRVNNDVAASSLGVGGQQTNRFDDINPEDIESIEVLKGPAASALYGTAAANGVIQIVTRKGRTGKTQWRAYGQYGTLQDPTDYPSNYFTAGFNGASGSTAFNGNCILDLQTRGLCRADQTMSFNPLTFYSVQGTGHARDFGASASGGGDAAQYFVSYDGNFTQGTYAPSKVRMNSGRANINARLRGNLTSQFTTNYVDRRIGLPYNDNNIYGVVPNGVLGKAGNCVAGNTSPACVVSGVRDTLGSGFYSRLPSTFYFVSNEQAVRRFIAGNNTTWQPFSWLTGVAQLGIDADNSADLYLNPANIVTDINQGLAEGARTRRAYGNYNYNANGSFTATRNLLTSLQSQTSAGGQFVDERRNWTQGTGRQLVPGTGSLATVGAGKDVNELNQEIKTVGGYVREQLAWRDRLFVTGALRADENSAFGKDFKLAYYPAASLSWVISEEPFFQSIPGVGSSSVLDQLRLRTSYGRSGQRPGFRQADTYLSAVSVANVGGQELTAVVIGGTGNAGLKPEISDEQEIGFDASFLKNRLGITYTFFNKVTRDALIAQTLAPSLGVSTSRFVNLGKVSNNGHELQVNATAVDLKNAKFTVDLTGSILHNELKQLGGVPPIFFNGSRQRHQEGYPLGAFFQRKYTFQDKNGDGIISRVGCTTAVTQTDPSCELVLADTSTAAQFIGSVLPTREFSVTPTLTLFQHLRVGALIQHRGGNYAYNETEEFRCTASSIRNCRAINDRTAPLEDQAAAIAYTLGGTSAGYIEKADYTKFRELSIGYIVPRSLLRFGGFDAATVTVAGRNLATWTKYKGFDPEVNAAAATGFSQFDFLTQPQLRMWTLRVDLTF</sequence>
<dbReference type="AlphaFoldDB" id="W0RIK3"/>
<evidence type="ECO:0000259" key="13">
    <source>
        <dbReference type="Pfam" id="PF00593"/>
    </source>
</evidence>
<dbReference type="Pfam" id="PF13715">
    <property type="entry name" value="CarbopepD_reg_2"/>
    <property type="match status" value="1"/>
</dbReference>
<gene>
    <name evidence="15" type="ORF">J421_2633</name>
</gene>
<dbReference type="RefSeq" id="WP_158508786.1">
    <property type="nucleotide sequence ID" value="NZ_CP007128.1"/>
</dbReference>